<keyword evidence="1" id="KW-0472">Membrane</keyword>
<proteinExistence type="predicted"/>
<evidence type="ECO:0000313" key="3">
    <source>
        <dbReference type="Proteomes" id="UP000240381"/>
    </source>
</evidence>
<reference evidence="2 3" key="1">
    <citation type="submission" date="2017-04" db="EMBL/GenBank/DDBJ databases">
        <title>Novel microbial lineages endemic to geothermal iron-oxide mats fill important gaps in the evolutionary history of Archaea.</title>
        <authorList>
            <person name="Jay Z.J."/>
            <person name="Beam J.P."/>
            <person name="Dlakic M."/>
            <person name="Rusch D.B."/>
            <person name="Kozubal M.A."/>
            <person name="Inskeep W.P."/>
        </authorList>
    </citation>
    <scope>NUCLEOTIDE SEQUENCE [LARGE SCALE GENOMIC DNA]</scope>
    <source>
        <strain evidence="2">ECH_B_SAG-F08</strain>
    </source>
</reference>
<name>A0A2R6BPG6_9ARCH</name>
<feature type="transmembrane region" description="Helical" evidence="1">
    <location>
        <begin position="6"/>
        <end position="28"/>
    </location>
</feature>
<keyword evidence="1" id="KW-0812">Transmembrane</keyword>
<dbReference type="Proteomes" id="UP000240381">
    <property type="component" value="Unassembled WGS sequence"/>
</dbReference>
<feature type="transmembrane region" description="Helical" evidence="1">
    <location>
        <begin position="68"/>
        <end position="87"/>
    </location>
</feature>
<comment type="caution">
    <text evidence="2">The sequence shown here is derived from an EMBL/GenBank/DDBJ whole genome shotgun (WGS) entry which is preliminary data.</text>
</comment>
<accession>A0A2R6BPG6</accession>
<evidence type="ECO:0000313" key="2">
    <source>
        <dbReference type="EMBL" id="PSO00521.1"/>
    </source>
</evidence>
<feature type="transmembrane region" description="Helical" evidence="1">
    <location>
        <begin position="40"/>
        <end position="62"/>
    </location>
</feature>
<sequence length="127" mass="14402">MGCIAAIFYEILVFTVGVDGAALTSVMLYTSLFRVPLFSFFVKSLTNIFSCFLALLGVYAIYSVTPSVFQVVVSLFTGLFYVLLINFPKPRLLRRGFQKYKYESGKHLVMRVRAYRFRAYASKTTAS</sequence>
<evidence type="ECO:0000256" key="1">
    <source>
        <dbReference type="SAM" id="Phobius"/>
    </source>
</evidence>
<protein>
    <submittedName>
        <fullName evidence="2">Uncharacterized protein</fullName>
    </submittedName>
</protein>
<keyword evidence="1" id="KW-1133">Transmembrane helix</keyword>
<dbReference type="EMBL" id="NEXM01000002">
    <property type="protein sequence ID" value="PSO00521.1"/>
    <property type="molecule type" value="Genomic_DNA"/>
</dbReference>
<dbReference type="AlphaFoldDB" id="A0A2R6BPG6"/>
<gene>
    <name evidence="2" type="ORF">B9Q11_00075</name>
</gene>
<organism evidence="2 3">
    <name type="scientific">Candidatus Marsarchaeota G2 archaeon ECH_B_SAG-F08</name>
    <dbReference type="NCBI Taxonomy" id="1978165"/>
    <lineage>
        <taxon>Archaea</taxon>
        <taxon>Candidatus Marsarchaeota</taxon>
        <taxon>Candidatus Marsarchaeota group 2</taxon>
    </lineage>
</organism>